<feature type="region of interest" description="Disordered" evidence="1">
    <location>
        <begin position="44"/>
        <end position="78"/>
    </location>
</feature>
<evidence type="ECO:0000313" key="2">
    <source>
        <dbReference type="EMBL" id="XBS54647.1"/>
    </source>
</evidence>
<reference evidence="2" key="1">
    <citation type="submission" date="2024-06" db="EMBL/GenBank/DDBJ databases">
        <title>Lacrimispora cavernae sp. nov., a novel anaerobe isolated from bat guano pile inside a cave.</title>
        <authorList>
            <person name="Miller S.L."/>
            <person name="Lu N."/>
            <person name="King J."/>
            <person name="Sankaranarayanan K."/>
            <person name="Lawson P.A."/>
        </authorList>
    </citation>
    <scope>NUCLEOTIDE SEQUENCE</scope>
    <source>
        <strain evidence="2">BS-2</strain>
    </source>
</reference>
<dbReference type="EMBL" id="CP157940">
    <property type="protein sequence ID" value="XBS54647.1"/>
    <property type="molecule type" value="Genomic_DNA"/>
</dbReference>
<sequence length="78" mass="8494">MKVYAPNKQYTGVSASVSFCNGAGETDDPHLLNWFRSHGYEVETQVGNPEETPEEIPVEGAEKDVPKKGKTANQKAGE</sequence>
<name>A0AAU7PR04_9FIRM</name>
<accession>A0AAU7PR04</accession>
<dbReference type="RefSeq" id="WP_349947339.1">
    <property type="nucleotide sequence ID" value="NZ_CP157940.1"/>
</dbReference>
<proteinExistence type="predicted"/>
<organism evidence="2">
    <name type="scientific">Lacrimispora sp. BS-2</name>
    <dbReference type="NCBI Taxonomy" id="3151850"/>
    <lineage>
        <taxon>Bacteria</taxon>
        <taxon>Bacillati</taxon>
        <taxon>Bacillota</taxon>
        <taxon>Clostridia</taxon>
        <taxon>Lachnospirales</taxon>
        <taxon>Lachnospiraceae</taxon>
        <taxon>Lacrimispora</taxon>
    </lineage>
</organism>
<gene>
    <name evidence="2" type="ORF">ABFV83_02300</name>
</gene>
<dbReference type="AlphaFoldDB" id="A0AAU7PR04"/>
<evidence type="ECO:0000256" key="1">
    <source>
        <dbReference type="SAM" id="MobiDB-lite"/>
    </source>
</evidence>
<protein>
    <submittedName>
        <fullName evidence="2">Uncharacterized protein</fullName>
    </submittedName>
</protein>